<evidence type="ECO:0000256" key="5">
    <source>
        <dbReference type="ARBA" id="ARBA00022839"/>
    </source>
</evidence>
<feature type="region of interest" description="Disordered" evidence="10">
    <location>
        <begin position="102"/>
        <end position="158"/>
    </location>
</feature>
<evidence type="ECO:0000313" key="12">
    <source>
        <dbReference type="EMBL" id="KAK1266823.1"/>
    </source>
</evidence>
<dbReference type="InterPro" id="IPR051132">
    <property type="entry name" value="3-5_Exonuclease_domain"/>
</dbReference>
<reference evidence="12" key="1">
    <citation type="journal article" date="2023" name="Nat. Commun.">
        <title>Diploid and tetraploid genomes of Acorus and the evolution of monocots.</title>
        <authorList>
            <person name="Ma L."/>
            <person name="Liu K.W."/>
            <person name="Li Z."/>
            <person name="Hsiao Y.Y."/>
            <person name="Qi Y."/>
            <person name="Fu T."/>
            <person name="Tang G.D."/>
            <person name="Zhang D."/>
            <person name="Sun W.H."/>
            <person name="Liu D.K."/>
            <person name="Li Y."/>
            <person name="Chen G.Z."/>
            <person name="Liu X.D."/>
            <person name="Liao X.Y."/>
            <person name="Jiang Y.T."/>
            <person name="Yu X."/>
            <person name="Hao Y."/>
            <person name="Huang J."/>
            <person name="Zhao X.W."/>
            <person name="Ke S."/>
            <person name="Chen Y.Y."/>
            <person name="Wu W.L."/>
            <person name="Hsu J.L."/>
            <person name="Lin Y.F."/>
            <person name="Huang M.D."/>
            <person name="Li C.Y."/>
            <person name="Huang L."/>
            <person name="Wang Z.W."/>
            <person name="Zhao X."/>
            <person name="Zhong W.Y."/>
            <person name="Peng D.H."/>
            <person name="Ahmad S."/>
            <person name="Lan S."/>
            <person name="Zhang J.S."/>
            <person name="Tsai W.C."/>
            <person name="Van de Peer Y."/>
            <person name="Liu Z.J."/>
        </authorList>
    </citation>
    <scope>NUCLEOTIDE SEQUENCE</scope>
    <source>
        <strain evidence="12">SCP</strain>
    </source>
</reference>
<organism evidence="12 13">
    <name type="scientific">Acorus gramineus</name>
    <name type="common">Dwarf sweet flag</name>
    <dbReference type="NCBI Taxonomy" id="55184"/>
    <lineage>
        <taxon>Eukaryota</taxon>
        <taxon>Viridiplantae</taxon>
        <taxon>Streptophyta</taxon>
        <taxon>Embryophyta</taxon>
        <taxon>Tracheophyta</taxon>
        <taxon>Spermatophyta</taxon>
        <taxon>Magnoliopsida</taxon>
        <taxon>Liliopsida</taxon>
        <taxon>Acoraceae</taxon>
        <taxon>Acorus</taxon>
    </lineage>
</organism>
<dbReference type="PANTHER" id="PTHR13620:SF109">
    <property type="entry name" value="3'-5' EXONUCLEASE"/>
    <property type="match status" value="1"/>
</dbReference>
<dbReference type="EMBL" id="JAUJYN010000007">
    <property type="protein sequence ID" value="KAK1266823.1"/>
    <property type="molecule type" value="Genomic_DNA"/>
</dbReference>
<sequence length="318" mass="35694">MKTFKGSYGFLEKTGGDMDINKISGGYMHFPFYYGPSPTHLQHIPRPFQKPQFEFQTDPTPQERKNEKMMDSSEGGDFEFPEWEPMDEAELDAIEAMALSLSASKRSKNGSPTVDQESKPRRRLPGWSTPTDSRETPRQAFDADVDKTSPNNGPSNWVPSPCNVMNKLRYPLMRFGGRIFYSRTIDEVAGVFIHNDARRILKDYDVPVRGLEDLSSLANIKLGVCRNWSLASLVEQLAAMQLDKDRKIRTGNWETPCLSEKQLLYAATDAFASWIIHEYLSSLDDAINSEGAITPSGLESGYLPSAKSEVSANDCKSQ</sequence>
<feature type="compositionally biased region" description="Basic and acidic residues" evidence="10">
    <location>
        <begin position="61"/>
        <end position="71"/>
    </location>
</feature>
<comment type="caution">
    <text evidence="12">The sequence shown here is derived from an EMBL/GenBank/DDBJ whole genome shotgun (WGS) entry which is preliminary data.</text>
</comment>
<dbReference type="SUPFAM" id="SSF53098">
    <property type="entry name" value="Ribonuclease H-like"/>
    <property type="match status" value="1"/>
</dbReference>
<keyword evidence="3" id="KW-0479">Metal-binding</keyword>
<feature type="domain" description="3'-5' exonuclease" evidence="11">
    <location>
        <begin position="157"/>
        <end position="281"/>
    </location>
</feature>
<keyword evidence="2" id="KW-0540">Nuclease</keyword>
<feature type="compositionally biased region" description="Polar residues" evidence="10">
    <location>
        <begin position="148"/>
        <end position="158"/>
    </location>
</feature>
<comment type="subcellular location">
    <subcellularLocation>
        <location evidence="1">Nucleus</location>
    </subcellularLocation>
</comment>
<dbReference type="GO" id="GO:0006139">
    <property type="term" value="P:nucleobase-containing compound metabolic process"/>
    <property type="evidence" value="ECO:0007669"/>
    <property type="project" value="InterPro"/>
</dbReference>
<evidence type="ECO:0000313" key="13">
    <source>
        <dbReference type="Proteomes" id="UP001179952"/>
    </source>
</evidence>
<keyword evidence="13" id="KW-1185">Reference proteome</keyword>
<evidence type="ECO:0000256" key="4">
    <source>
        <dbReference type="ARBA" id="ARBA00022801"/>
    </source>
</evidence>
<feature type="compositionally biased region" description="Polar residues" evidence="10">
    <location>
        <begin position="102"/>
        <end position="115"/>
    </location>
</feature>
<dbReference type="CDD" id="cd06141">
    <property type="entry name" value="WRN_exo"/>
    <property type="match status" value="1"/>
</dbReference>
<feature type="region of interest" description="Disordered" evidence="10">
    <location>
        <begin position="53"/>
        <end position="80"/>
    </location>
</feature>
<evidence type="ECO:0000256" key="6">
    <source>
        <dbReference type="ARBA" id="ARBA00022842"/>
    </source>
</evidence>
<reference evidence="12" key="2">
    <citation type="submission" date="2023-06" db="EMBL/GenBank/DDBJ databases">
        <authorList>
            <person name="Ma L."/>
            <person name="Liu K.-W."/>
            <person name="Li Z."/>
            <person name="Hsiao Y.-Y."/>
            <person name="Qi Y."/>
            <person name="Fu T."/>
            <person name="Tang G."/>
            <person name="Zhang D."/>
            <person name="Sun W.-H."/>
            <person name="Liu D.-K."/>
            <person name="Li Y."/>
            <person name="Chen G.-Z."/>
            <person name="Liu X.-D."/>
            <person name="Liao X.-Y."/>
            <person name="Jiang Y.-T."/>
            <person name="Yu X."/>
            <person name="Hao Y."/>
            <person name="Huang J."/>
            <person name="Zhao X.-W."/>
            <person name="Ke S."/>
            <person name="Chen Y.-Y."/>
            <person name="Wu W.-L."/>
            <person name="Hsu J.-L."/>
            <person name="Lin Y.-F."/>
            <person name="Huang M.-D."/>
            <person name="Li C.-Y."/>
            <person name="Huang L."/>
            <person name="Wang Z.-W."/>
            <person name="Zhao X."/>
            <person name="Zhong W.-Y."/>
            <person name="Peng D.-H."/>
            <person name="Ahmad S."/>
            <person name="Lan S."/>
            <person name="Zhang J.-S."/>
            <person name="Tsai W.-C."/>
            <person name="Van De Peer Y."/>
            <person name="Liu Z.-J."/>
        </authorList>
    </citation>
    <scope>NUCLEOTIDE SEQUENCE</scope>
    <source>
        <strain evidence="12">SCP</strain>
        <tissue evidence="12">Leaves</tissue>
    </source>
</reference>
<keyword evidence="7" id="KW-0539">Nucleus</keyword>
<evidence type="ECO:0000256" key="2">
    <source>
        <dbReference type="ARBA" id="ARBA00022722"/>
    </source>
</evidence>
<dbReference type="InterPro" id="IPR036397">
    <property type="entry name" value="RNaseH_sf"/>
</dbReference>
<keyword evidence="4" id="KW-0378">Hydrolase</keyword>
<dbReference type="GO" id="GO:0005634">
    <property type="term" value="C:nucleus"/>
    <property type="evidence" value="ECO:0007669"/>
    <property type="project" value="UniProtKB-SubCell"/>
</dbReference>
<evidence type="ECO:0000256" key="7">
    <source>
        <dbReference type="ARBA" id="ARBA00023242"/>
    </source>
</evidence>
<protein>
    <recommendedName>
        <fullName evidence="8">3'-5' exonuclease</fullName>
    </recommendedName>
    <alternativeName>
        <fullName evidence="9">Werner Syndrome-like exonuclease</fullName>
    </alternativeName>
</protein>
<accession>A0AAV9ARN5</accession>
<name>A0AAV9ARN5_ACOGR</name>
<dbReference type="GO" id="GO:0046872">
    <property type="term" value="F:metal ion binding"/>
    <property type="evidence" value="ECO:0007669"/>
    <property type="project" value="UniProtKB-KW"/>
</dbReference>
<keyword evidence="6" id="KW-0460">Magnesium</keyword>
<evidence type="ECO:0000256" key="10">
    <source>
        <dbReference type="SAM" id="MobiDB-lite"/>
    </source>
</evidence>
<dbReference type="GO" id="GO:0008408">
    <property type="term" value="F:3'-5' exonuclease activity"/>
    <property type="evidence" value="ECO:0007669"/>
    <property type="project" value="InterPro"/>
</dbReference>
<evidence type="ECO:0000256" key="3">
    <source>
        <dbReference type="ARBA" id="ARBA00022723"/>
    </source>
</evidence>
<dbReference type="Gene3D" id="3.30.420.10">
    <property type="entry name" value="Ribonuclease H-like superfamily/Ribonuclease H"/>
    <property type="match status" value="1"/>
</dbReference>
<evidence type="ECO:0000256" key="1">
    <source>
        <dbReference type="ARBA" id="ARBA00004123"/>
    </source>
</evidence>
<dbReference type="Pfam" id="PF01612">
    <property type="entry name" value="DNA_pol_A_exo1"/>
    <property type="match status" value="1"/>
</dbReference>
<evidence type="ECO:0000256" key="8">
    <source>
        <dbReference type="ARBA" id="ARBA00040531"/>
    </source>
</evidence>
<keyword evidence="5 12" id="KW-0269">Exonuclease</keyword>
<dbReference type="PANTHER" id="PTHR13620">
    <property type="entry name" value="3-5 EXONUCLEASE"/>
    <property type="match status" value="1"/>
</dbReference>
<gene>
    <name evidence="12" type="ORF">QJS04_geneDACA000157</name>
</gene>
<evidence type="ECO:0000259" key="11">
    <source>
        <dbReference type="Pfam" id="PF01612"/>
    </source>
</evidence>
<dbReference type="GO" id="GO:0003676">
    <property type="term" value="F:nucleic acid binding"/>
    <property type="evidence" value="ECO:0007669"/>
    <property type="project" value="InterPro"/>
</dbReference>
<dbReference type="InterPro" id="IPR012337">
    <property type="entry name" value="RNaseH-like_sf"/>
</dbReference>
<evidence type="ECO:0000256" key="9">
    <source>
        <dbReference type="ARBA" id="ARBA00042761"/>
    </source>
</evidence>
<proteinExistence type="predicted"/>
<dbReference type="InterPro" id="IPR002562">
    <property type="entry name" value="3'-5'_exonuclease_dom"/>
</dbReference>
<dbReference type="AlphaFoldDB" id="A0AAV9ARN5"/>
<dbReference type="Proteomes" id="UP001179952">
    <property type="component" value="Unassembled WGS sequence"/>
</dbReference>